<accession>A0AAD5R205</accession>
<gene>
    <name evidence="1" type="ORF">KIN20_029161</name>
</gene>
<name>A0AAD5R205_PARTN</name>
<evidence type="ECO:0000313" key="1">
    <source>
        <dbReference type="EMBL" id="KAJ1368095.1"/>
    </source>
</evidence>
<protein>
    <submittedName>
        <fullName evidence="1">Uncharacterized protein</fullName>
    </submittedName>
</protein>
<dbReference type="AlphaFoldDB" id="A0AAD5R205"/>
<dbReference type="EMBL" id="JAHQIW010006087">
    <property type="protein sequence ID" value="KAJ1368095.1"/>
    <property type="molecule type" value="Genomic_DNA"/>
</dbReference>
<comment type="caution">
    <text evidence="1">The sequence shown here is derived from an EMBL/GenBank/DDBJ whole genome shotgun (WGS) entry which is preliminary data.</text>
</comment>
<reference evidence="1" key="1">
    <citation type="submission" date="2021-06" db="EMBL/GenBank/DDBJ databases">
        <title>Parelaphostrongylus tenuis whole genome reference sequence.</title>
        <authorList>
            <person name="Garwood T.J."/>
            <person name="Larsen P.A."/>
            <person name="Fountain-Jones N.M."/>
            <person name="Garbe J.R."/>
            <person name="Macchietto M.G."/>
            <person name="Kania S.A."/>
            <person name="Gerhold R.W."/>
            <person name="Richards J.E."/>
            <person name="Wolf T.M."/>
        </authorList>
    </citation>
    <scope>NUCLEOTIDE SEQUENCE</scope>
    <source>
        <strain evidence="1">MNPRO001-30</strain>
        <tissue evidence="1">Meninges</tissue>
    </source>
</reference>
<keyword evidence="2" id="KW-1185">Reference proteome</keyword>
<evidence type="ECO:0000313" key="2">
    <source>
        <dbReference type="Proteomes" id="UP001196413"/>
    </source>
</evidence>
<sequence>MKLTKSLSWKNFFSVIGGQTGSSRGQVLRSTEGPEVLRFSGASRANTMKDTALELNKENE</sequence>
<dbReference type="Proteomes" id="UP001196413">
    <property type="component" value="Unassembled WGS sequence"/>
</dbReference>
<organism evidence="1 2">
    <name type="scientific">Parelaphostrongylus tenuis</name>
    <name type="common">Meningeal worm</name>
    <dbReference type="NCBI Taxonomy" id="148309"/>
    <lineage>
        <taxon>Eukaryota</taxon>
        <taxon>Metazoa</taxon>
        <taxon>Ecdysozoa</taxon>
        <taxon>Nematoda</taxon>
        <taxon>Chromadorea</taxon>
        <taxon>Rhabditida</taxon>
        <taxon>Rhabditina</taxon>
        <taxon>Rhabditomorpha</taxon>
        <taxon>Strongyloidea</taxon>
        <taxon>Metastrongylidae</taxon>
        <taxon>Parelaphostrongylus</taxon>
    </lineage>
</organism>
<proteinExistence type="predicted"/>